<dbReference type="HOGENOM" id="CLU_2154953_0_0_9"/>
<dbReference type="AlphaFoldDB" id="A0A0B5ASL8"/>
<keyword evidence="2" id="KW-1185">Reference proteome</keyword>
<gene>
    <name evidence="1" type="ORF">JMA_38920</name>
</gene>
<protein>
    <submittedName>
        <fullName evidence="1">Uncharacterized protein</fullName>
    </submittedName>
</protein>
<organism evidence="1 2">
    <name type="scientific">Jeotgalibacillus malaysiensis</name>
    <dbReference type="NCBI Taxonomy" id="1508404"/>
    <lineage>
        <taxon>Bacteria</taxon>
        <taxon>Bacillati</taxon>
        <taxon>Bacillota</taxon>
        <taxon>Bacilli</taxon>
        <taxon>Bacillales</taxon>
        <taxon>Caryophanaceae</taxon>
        <taxon>Jeotgalibacillus</taxon>
    </lineage>
</organism>
<evidence type="ECO:0000313" key="1">
    <source>
        <dbReference type="EMBL" id="AJD93210.1"/>
    </source>
</evidence>
<reference evidence="1 2" key="1">
    <citation type="submission" date="2014-08" db="EMBL/GenBank/DDBJ databases">
        <title>Complete genome of a marine bacteria Jeotgalibacillus malaysiensis.</title>
        <authorList>
            <person name="Yaakop A.S."/>
            <person name="Chan K.-G."/>
            <person name="Goh K.M."/>
        </authorList>
    </citation>
    <scope>NUCLEOTIDE SEQUENCE [LARGE SCALE GENOMIC DNA]</scope>
    <source>
        <strain evidence="1 2">D5</strain>
        <plasmid evidence="2">Plasmid</plasmid>
    </source>
</reference>
<proteinExistence type="predicted"/>
<accession>A0A0B5ASL8</accession>
<dbReference type="KEGG" id="jeo:JMA_38920"/>
<dbReference type="BioCyc" id="JESP1508404:G14D9-13176-MONOMER"/>
<dbReference type="Proteomes" id="UP000031449">
    <property type="component" value="Plasmid unnamed"/>
</dbReference>
<dbReference type="EMBL" id="CP009417">
    <property type="protein sequence ID" value="AJD93210.1"/>
    <property type="molecule type" value="Genomic_DNA"/>
</dbReference>
<sequence>MKIELYVRIRPRDKNMKDVFWNALDNDEKFKGESGLFLYKGDTEKDFDHLFMIRKLDDKEVQHIKDFLLAISDVWHVRVRSIDPEPWMPEETVQRLIDIYEFNKKLGDIAC</sequence>
<geneLocation type="plasmid" evidence="2"/>
<evidence type="ECO:0000313" key="2">
    <source>
        <dbReference type="Proteomes" id="UP000031449"/>
    </source>
</evidence>
<name>A0A0B5ASL8_9BACL</name>
<keyword evidence="1" id="KW-0614">Plasmid</keyword>